<gene>
    <name evidence="4" type="ORF">HPB51_001869</name>
</gene>
<proteinExistence type="predicted"/>
<accession>A0A9J6EEQ0</accession>
<dbReference type="AlphaFoldDB" id="A0A9J6EEQ0"/>
<feature type="coiled-coil region" evidence="1">
    <location>
        <begin position="292"/>
        <end position="323"/>
    </location>
</feature>
<dbReference type="InterPro" id="IPR048367">
    <property type="entry name" value="TNP-like_RNaseH_C"/>
</dbReference>
<protein>
    <recommendedName>
        <fullName evidence="6">Transposable element P transposase</fullName>
    </recommendedName>
</protein>
<evidence type="ECO:0000313" key="5">
    <source>
        <dbReference type="Proteomes" id="UP000821866"/>
    </source>
</evidence>
<comment type="caution">
    <text evidence="4">The sequence shown here is derived from an EMBL/GenBank/DDBJ whole genome shotgun (WGS) entry which is preliminary data.</text>
</comment>
<evidence type="ECO:0000259" key="3">
    <source>
        <dbReference type="Pfam" id="PF21789"/>
    </source>
</evidence>
<evidence type="ECO:0000256" key="1">
    <source>
        <dbReference type="SAM" id="Coils"/>
    </source>
</evidence>
<dbReference type="PANTHER" id="PTHR47577">
    <property type="entry name" value="THAP DOMAIN-CONTAINING PROTEIN 6"/>
    <property type="match status" value="1"/>
</dbReference>
<evidence type="ECO:0000259" key="2">
    <source>
        <dbReference type="Pfam" id="PF21788"/>
    </source>
</evidence>
<dbReference type="VEuPathDB" id="VectorBase:LOC119184074"/>
<reference evidence="4" key="1">
    <citation type="journal article" date="2020" name="Cell">
        <title>Large-Scale Comparative Analyses of Tick Genomes Elucidate Their Genetic Diversity and Vector Capacities.</title>
        <authorList>
            <consortium name="Tick Genome and Microbiome Consortium (TIGMIC)"/>
            <person name="Jia N."/>
            <person name="Wang J."/>
            <person name="Shi W."/>
            <person name="Du L."/>
            <person name="Sun Y."/>
            <person name="Zhan W."/>
            <person name="Jiang J.F."/>
            <person name="Wang Q."/>
            <person name="Zhang B."/>
            <person name="Ji P."/>
            <person name="Bell-Sakyi L."/>
            <person name="Cui X.M."/>
            <person name="Yuan T.T."/>
            <person name="Jiang B.G."/>
            <person name="Yang W.F."/>
            <person name="Lam T.T."/>
            <person name="Chang Q.C."/>
            <person name="Ding S.J."/>
            <person name="Wang X.J."/>
            <person name="Zhu J.G."/>
            <person name="Ruan X.D."/>
            <person name="Zhao L."/>
            <person name="Wei J.T."/>
            <person name="Ye R.Z."/>
            <person name="Que T.C."/>
            <person name="Du C.H."/>
            <person name="Zhou Y.H."/>
            <person name="Cheng J.X."/>
            <person name="Dai P.F."/>
            <person name="Guo W.B."/>
            <person name="Han X.H."/>
            <person name="Huang E.J."/>
            <person name="Li L.F."/>
            <person name="Wei W."/>
            <person name="Gao Y.C."/>
            <person name="Liu J.Z."/>
            <person name="Shao H.Z."/>
            <person name="Wang X."/>
            <person name="Wang C.C."/>
            <person name="Yang T.C."/>
            <person name="Huo Q.B."/>
            <person name="Li W."/>
            <person name="Chen H.Y."/>
            <person name="Chen S.E."/>
            <person name="Zhou L.G."/>
            <person name="Ni X.B."/>
            <person name="Tian J.H."/>
            <person name="Sheng Y."/>
            <person name="Liu T."/>
            <person name="Pan Y.S."/>
            <person name="Xia L.Y."/>
            <person name="Li J."/>
            <person name="Zhao F."/>
            <person name="Cao W.C."/>
        </authorList>
    </citation>
    <scope>NUCLEOTIDE SEQUENCE</scope>
    <source>
        <strain evidence="4">Rmic-2018</strain>
    </source>
</reference>
<keyword evidence="1" id="KW-0175">Coiled coil</keyword>
<evidence type="ECO:0008006" key="6">
    <source>
        <dbReference type="Google" id="ProtNLM"/>
    </source>
</evidence>
<feature type="domain" description="Transposable element P transposase-like RNase H C-terminal" evidence="3">
    <location>
        <begin position="527"/>
        <end position="560"/>
    </location>
</feature>
<evidence type="ECO:0000313" key="4">
    <source>
        <dbReference type="EMBL" id="KAH8032791.1"/>
    </source>
</evidence>
<sequence length="757" mass="84229">MSGTRRAGLSKDAVPSIFEGAPSYLSRKIKSPRKQVKRLALPVAASVSSCNNNSSNLPTTASHIEVSPADNMETSSDDSCCVTKTGESNSCDSVFERLFSAVSCVSLPQPSWAAHLINLAGVRDVVFIDAAVAHRTSDGSSVLFNRKALHVKSNMEVQVYILDKLIDSAAIGVSPFATSALEVESMLKVVDGIDVCRGGPSLKDFPDVSPECAFVDCQKSWRHNKCLLVTPGGAICRLCSGLVDTLRIHADRRAARAKQGIPLKRFRLSVVPTQQQKLSALRHARSAVQRSRARLAKRNKLLLEQLQAAMKELTDLQEQDIKEKLKGFDIPPAQLLLIEECVSVARNRLLDKKVLKKDGKLIKWSCYDALYVADNENKAELKVCPKITFNHINPSKMLRMRVKLATQIFSNSVAKGILFYAKRGASRLTNVEPTVEFTLFLNDLFDALNRRFPAEGLKLEGRDFCVLESASAWLDSWEQQVVSGEIHKDLFLTQSTAEGLRVTLKSVRELSIYLLKDCDFKYVLTAKMNQDPLERFFGIIRQAGGQNEHPTFPTFLQLYRMLSLYSLVKPPKFGNCTLPDKRQAAVVTLSDIREIYKGSAAQRTGKLDELKRKLDGLIDEGSWECDDVFDFDDPDTDATVVECIVYYVTGFVSRKLRNGTTCSICKNALQGKQGLASVPEADLVNCKTRGWLTHPNMHLFDFFKYTEEQFANLNRFSHHSRGFLSTHDDDAAARGTVQITDGQTTEVTRARTPMQAL</sequence>
<reference evidence="4" key="2">
    <citation type="submission" date="2021-09" db="EMBL/GenBank/DDBJ databases">
        <authorList>
            <person name="Jia N."/>
            <person name="Wang J."/>
            <person name="Shi W."/>
            <person name="Du L."/>
            <person name="Sun Y."/>
            <person name="Zhan W."/>
            <person name="Jiang J."/>
            <person name="Wang Q."/>
            <person name="Zhang B."/>
            <person name="Ji P."/>
            <person name="Sakyi L.B."/>
            <person name="Cui X."/>
            <person name="Yuan T."/>
            <person name="Jiang B."/>
            <person name="Yang W."/>
            <person name="Lam T.T.-Y."/>
            <person name="Chang Q."/>
            <person name="Ding S."/>
            <person name="Wang X."/>
            <person name="Zhu J."/>
            <person name="Ruan X."/>
            <person name="Zhao L."/>
            <person name="Wei J."/>
            <person name="Que T."/>
            <person name="Du C."/>
            <person name="Cheng J."/>
            <person name="Dai P."/>
            <person name="Han X."/>
            <person name="Huang E."/>
            <person name="Gao Y."/>
            <person name="Liu J."/>
            <person name="Shao H."/>
            <person name="Ye R."/>
            <person name="Li L."/>
            <person name="Wei W."/>
            <person name="Wang X."/>
            <person name="Wang C."/>
            <person name="Huo Q."/>
            <person name="Li W."/>
            <person name="Guo W."/>
            <person name="Chen H."/>
            <person name="Chen S."/>
            <person name="Zhou L."/>
            <person name="Zhou L."/>
            <person name="Ni X."/>
            <person name="Tian J."/>
            <person name="Zhou Y."/>
            <person name="Sheng Y."/>
            <person name="Liu T."/>
            <person name="Pan Y."/>
            <person name="Xia L."/>
            <person name="Li J."/>
            <person name="Zhao F."/>
            <person name="Cao W."/>
        </authorList>
    </citation>
    <scope>NUCLEOTIDE SEQUENCE</scope>
    <source>
        <strain evidence="4">Rmic-2018</strain>
        <tissue evidence="4">Larvae</tissue>
    </source>
</reference>
<dbReference type="Pfam" id="PF21788">
    <property type="entry name" value="TNP-like_GBD"/>
    <property type="match status" value="1"/>
</dbReference>
<name>A0A9J6EEQ0_RHIMP</name>
<dbReference type="Proteomes" id="UP000821866">
    <property type="component" value="Chromosome 2"/>
</dbReference>
<dbReference type="Pfam" id="PF21789">
    <property type="entry name" value="TNP-like_RNaseH_C"/>
    <property type="match status" value="1"/>
</dbReference>
<dbReference type="PANTHER" id="PTHR47577:SF2">
    <property type="entry name" value="THAP DOMAIN CONTAINING 9"/>
    <property type="match status" value="1"/>
</dbReference>
<feature type="domain" description="Transposable element P transposase-like GTP-binding insertion" evidence="2">
    <location>
        <begin position="343"/>
        <end position="453"/>
    </location>
</feature>
<dbReference type="InterPro" id="IPR048366">
    <property type="entry name" value="TNP-like_GBD"/>
</dbReference>
<keyword evidence="5" id="KW-1185">Reference proteome</keyword>
<organism evidence="4 5">
    <name type="scientific">Rhipicephalus microplus</name>
    <name type="common">Cattle tick</name>
    <name type="synonym">Boophilus microplus</name>
    <dbReference type="NCBI Taxonomy" id="6941"/>
    <lineage>
        <taxon>Eukaryota</taxon>
        <taxon>Metazoa</taxon>
        <taxon>Ecdysozoa</taxon>
        <taxon>Arthropoda</taxon>
        <taxon>Chelicerata</taxon>
        <taxon>Arachnida</taxon>
        <taxon>Acari</taxon>
        <taxon>Parasitiformes</taxon>
        <taxon>Ixodida</taxon>
        <taxon>Ixodoidea</taxon>
        <taxon>Ixodidae</taxon>
        <taxon>Rhipicephalinae</taxon>
        <taxon>Rhipicephalus</taxon>
        <taxon>Boophilus</taxon>
    </lineage>
</organism>
<dbReference type="EMBL" id="JABSTU010000004">
    <property type="protein sequence ID" value="KAH8032791.1"/>
    <property type="molecule type" value="Genomic_DNA"/>
</dbReference>